<evidence type="ECO:0000313" key="3">
    <source>
        <dbReference type="EMBL" id="SEF05446.1"/>
    </source>
</evidence>
<dbReference type="RefSeq" id="WP_093113713.1">
    <property type="nucleotide sequence ID" value="NZ_FNGG01000006.1"/>
</dbReference>
<gene>
    <name evidence="3" type="ORF">SAMN04488034_10635</name>
</gene>
<keyword evidence="1" id="KW-0732">Signal</keyword>
<protein>
    <submittedName>
        <fullName evidence="3">Lipocalin-like domain-containing protein</fullName>
    </submittedName>
</protein>
<dbReference type="Proteomes" id="UP000199448">
    <property type="component" value="Unassembled WGS sequence"/>
</dbReference>
<dbReference type="PROSITE" id="PS51257">
    <property type="entry name" value="PROKAR_LIPOPROTEIN"/>
    <property type="match status" value="1"/>
</dbReference>
<dbReference type="Pfam" id="PF13648">
    <property type="entry name" value="Lipocalin_4"/>
    <property type="match status" value="1"/>
</dbReference>
<dbReference type="EMBL" id="FNUG01000006">
    <property type="protein sequence ID" value="SEF05446.1"/>
    <property type="molecule type" value="Genomic_DNA"/>
</dbReference>
<accession>A0A1H5NV31</accession>
<evidence type="ECO:0000313" key="4">
    <source>
        <dbReference type="Proteomes" id="UP000199448"/>
    </source>
</evidence>
<reference evidence="3 4" key="1">
    <citation type="submission" date="2016-10" db="EMBL/GenBank/DDBJ databases">
        <authorList>
            <person name="de Groot N.N."/>
        </authorList>
    </citation>
    <scope>NUCLEOTIDE SEQUENCE [LARGE SCALE GENOMIC DNA]</scope>
    <source>
        <strain evidence="3 4">DSM 23553</strain>
    </source>
</reference>
<feature type="domain" description="Lipocalin-like" evidence="2">
    <location>
        <begin position="33"/>
        <end position="96"/>
    </location>
</feature>
<dbReference type="InterPro" id="IPR024311">
    <property type="entry name" value="Lipocalin-like"/>
</dbReference>
<evidence type="ECO:0000259" key="2">
    <source>
        <dbReference type="Pfam" id="PF13648"/>
    </source>
</evidence>
<proteinExistence type="predicted"/>
<name>A0A1H5NV31_9FLAO</name>
<organism evidence="3 4">
    <name type="scientific">Salinimicrobium catena</name>
    <dbReference type="NCBI Taxonomy" id="390640"/>
    <lineage>
        <taxon>Bacteria</taxon>
        <taxon>Pseudomonadati</taxon>
        <taxon>Bacteroidota</taxon>
        <taxon>Flavobacteriia</taxon>
        <taxon>Flavobacteriales</taxon>
        <taxon>Flavobacteriaceae</taxon>
        <taxon>Salinimicrobium</taxon>
    </lineage>
</organism>
<feature type="signal peptide" evidence="1">
    <location>
        <begin position="1"/>
        <end position="20"/>
    </location>
</feature>
<dbReference type="OrthoDB" id="1442355at2"/>
<feature type="chain" id="PRO_5011737199" evidence="1">
    <location>
        <begin position="21"/>
        <end position="131"/>
    </location>
</feature>
<keyword evidence="4" id="KW-1185">Reference proteome</keyword>
<dbReference type="STRING" id="390640.SAMN04488034_10635"/>
<dbReference type="AlphaFoldDB" id="A0A1H5NV31"/>
<evidence type="ECO:0000256" key="1">
    <source>
        <dbReference type="SAM" id="SignalP"/>
    </source>
</evidence>
<sequence length="131" mass="14717">MKKHLIFLLVAGLFAFTSCSDDDDGASTKNTVIGTWTLVQINPPVWDLEACDDKPVVTFNEDGTADMTWYDEDTCEAQPSEGEWSKESATQYTINVSPFGLLAGTVTWESENRFDFLTNYQGVDFTFTFEK</sequence>